<gene>
    <name evidence="1" type="ORF">DEHRE_07525</name>
</gene>
<reference evidence="1 2" key="1">
    <citation type="journal article" date="2013" name="Stand. Genomic Sci.">
        <title>Complete genome sequence of Dehalobacter restrictus PER-K23(T.).</title>
        <authorList>
            <person name="Kruse T."/>
            <person name="Maillard J."/>
            <person name="Goodwin L."/>
            <person name="Woyke T."/>
            <person name="Teshima H."/>
            <person name="Bruce D."/>
            <person name="Detter C."/>
            <person name="Tapia R."/>
            <person name="Han C."/>
            <person name="Huntemann M."/>
            <person name="Wei C.L."/>
            <person name="Han J."/>
            <person name="Chen A."/>
            <person name="Kyrpides N."/>
            <person name="Szeto E."/>
            <person name="Markowitz V."/>
            <person name="Ivanova N."/>
            <person name="Pagani I."/>
            <person name="Pati A."/>
            <person name="Pitluck S."/>
            <person name="Nolan M."/>
            <person name="Holliger C."/>
            <person name="Smidt H."/>
        </authorList>
    </citation>
    <scope>NUCLEOTIDE SEQUENCE [LARGE SCALE GENOMIC DNA]</scope>
    <source>
        <strain evidence="2">DSM 9455</strain>
    </source>
</reference>
<dbReference type="Proteomes" id="UP000018934">
    <property type="component" value="Chromosome"/>
</dbReference>
<dbReference type="EMBL" id="CP007033">
    <property type="protein sequence ID" value="AHF11341.1"/>
    <property type="molecule type" value="Genomic_DNA"/>
</dbReference>
<proteinExistence type="predicted"/>
<protein>
    <submittedName>
        <fullName evidence="1">Uncharacterized protein</fullName>
    </submittedName>
</protein>
<sequence>MESGGDDGKIPTTRKFVAGFYLFLNILLEVFK</sequence>
<evidence type="ECO:0000313" key="1">
    <source>
        <dbReference type="EMBL" id="AHF11341.1"/>
    </source>
</evidence>
<organism evidence="1 2">
    <name type="scientific">Dehalobacter restrictus (strain DSM 9455 / PER-K23)</name>
    <dbReference type="NCBI Taxonomy" id="871738"/>
    <lineage>
        <taxon>Bacteria</taxon>
        <taxon>Bacillati</taxon>
        <taxon>Bacillota</taxon>
        <taxon>Clostridia</taxon>
        <taxon>Eubacteriales</taxon>
        <taxon>Desulfitobacteriaceae</taxon>
        <taxon>Dehalobacter</taxon>
    </lineage>
</organism>
<name>A0ABM5P9B9_DEHRP</name>
<accession>A0ABM5P9B9</accession>
<keyword evidence="2" id="KW-1185">Reference proteome</keyword>
<evidence type="ECO:0000313" key="2">
    <source>
        <dbReference type="Proteomes" id="UP000018934"/>
    </source>
</evidence>